<reference evidence="2 3" key="1">
    <citation type="journal article" date="2005" name="Nature">
        <title>The map-based sequence of the rice genome.</title>
        <authorList>
            <consortium name="International rice genome sequencing project (IRGSP)"/>
            <person name="Matsumoto T."/>
            <person name="Wu J."/>
            <person name="Kanamori H."/>
            <person name="Katayose Y."/>
            <person name="Fujisawa M."/>
            <person name="Namiki N."/>
            <person name="Mizuno H."/>
            <person name="Yamamoto K."/>
            <person name="Antonio B.A."/>
            <person name="Baba T."/>
            <person name="Sakata K."/>
            <person name="Nagamura Y."/>
            <person name="Aoki H."/>
            <person name="Arikawa K."/>
            <person name="Arita K."/>
            <person name="Bito T."/>
            <person name="Chiden Y."/>
            <person name="Fujitsuka N."/>
            <person name="Fukunaka R."/>
            <person name="Hamada M."/>
            <person name="Harada C."/>
            <person name="Hayashi A."/>
            <person name="Hijishita S."/>
            <person name="Honda M."/>
            <person name="Hosokawa S."/>
            <person name="Ichikawa Y."/>
            <person name="Idonuma A."/>
            <person name="Iijima M."/>
            <person name="Ikeda M."/>
            <person name="Ikeno M."/>
            <person name="Ito K."/>
            <person name="Ito S."/>
            <person name="Ito T."/>
            <person name="Ito Y."/>
            <person name="Ito Y."/>
            <person name="Iwabuchi A."/>
            <person name="Kamiya K."/>
            <person name="Karasawa W."/>
            <person name="Kurita K."/>
            <person name="Katagiri S."/>
            <person name="Kikuta A."/>
            <person name="Kobayashi H."/>
            <person name="Kobayashi N."/>
            <person name="Machita K."/>
            <person name="Maehara T."/>
            <person name="Masukawa M."/>
            <person name="Mizubayashi T."/>
            <person name="Mukai Y."/>
            <person name="Nagasaki H."/>
            <person name="Nagata Y."/>
            <person name="Naito S."/>
            <person name="Nakashima M."/>
            <person name="Nakama Y."/>
            <person name="Nakamichi Y."/>
            <person name="Nakamura M."/>
            <person name="Meguro A."/>
            <person name="Negishi M."/>
            <person name="Ohta I."/>
            <person name="Ohta T."/>
            <person name="Okamoto M."/>
            <person name="Ono N."/>
            <person name="Saji S."/>
            <person name="Sakaguchi M."/>
            <person name="Sakai K."/>
            <person name="Shibata M."/>
            <person name="Shimokawa T."/>
            <person name="Song J."/>
            <person name="Takazaki Y."/>
            <person name="Terasawa K."/>
            <person name="Tsugane M."/>
            <person name="Tsuji K."/>
            <person name="Ueda S."/>
            <person name="Waki K."/>
            <person name="Yamagata H."/>
            <person name="Yamamoto M."/>
            <person name="Yamamoto S."/>
            <person name="Yamane H."/>
            <person name="Yoshiki S."/>
            <person name="Yoshihara R."/>
            <person name="Yukawa K."/>
            <person name="Zhong H."/>
            <person name="Yano M."/>
            <person name="Yuan Q."/>
            <person name="Ouyang S."/>
            <person name="Liu J."/>
            <person name="Jones K.M."/>
            <person name="Gansberger K."/>
            <person name="Moffat K."/>
            <person name="Hill J."/>
            <person name="Bera J."/>
            <person name="Fadrosh D."/>
            <person name="Jin S."/>
            <person name="Johri S."/>
            <person name="Kim M."/>
            <person name="Overton L."/>
            <person name="Reardon M."/>
            <person name="Tsitrin T."/>
            <person name="Vuong H."/>
            <person name="Weaver B."/>
            <person name="Ciecko A."/>
            <person name="Tallon L."/>
            <person name="Jackson J."/>
            <person name="Pai G."/>
            <person name="Aken S.V."/>
            <person name="Utterback T."/>
            <person name="Reidmuller S."/>
            <person name="Feldblyum T."/>
            <person name="Hsiao J."/>
            <person name="Zismann V."/>
            <person name="Iobst S."/>
            <person name="de Vazeille A.R."/>
            <person name="Buell C.R."/>
            <person name="Ying K."/>
            <person name="Li Y."/>
            <person name="Lu T."/>
            <person name="Huang Y."/>
            <person name="Zhao Q."/>
            <person name="Feng Q."/>
            <person name="Zhang L."/>
            <person name="Zhu J."/>
            <person name="Weng Q."/>
            <person name="Mu J."/>
            <person name="Lu Y."/>
            <person name="Fan D."/>
            <person name="Liu Y."/>
            <person name="Guan J."/>
            <person name="Zhang Y."/>
            <person name="Yu S."/>
            <person name="Liu X."/>
            <person name="Zhang Y."/>
            <person name="Hong G."/>
            <person name="Han B."/>
            <person name="Choisne N."/>
            <person name="Demange N."/>
            <person name="Orjeda G."/>
            <person name="Samain S."/>
            <person name="Cattolico L."/>
            <person name="Pelletier E."/>
            <person name="Couloux A."/>
            <person name="Segurens B."/>
            <person name="Wincker P."/>
            <person name="D'Hont A."/>
            <person name="Scarpelli C."/>
            <person name="Weissenbach J."/>
            <person name="Salanoubat M."/>
            <person name="Quetier F."/>
            <person name="Yu Y."/>
            <person name="Kim H.R."/>
            <person name="Rambo T."/>
            <person name="Currie J."/>
            <person name="Collura K."/>
            <person name="Luo M."/>
            <person name="Yang T."/>
            <person name="Ammiraju J.S.S."/>
            <person name="Engler F."/>
            <person name="Soderlund C."/>
            <person name="Wing R.A."/>
            <person name="Palmer L.E."/>
            <person name="de la Bastide M."/>
            <person name="Spiegel L."/>
            <person name="Nascimento L."/>
            <person name="Zutavern T."/>
            <person name="O'Shaughnessy A."/>
            <person name="Dike S."/>
            <person name="Dedhia N."/>
            <person name="Preston R."/>
            <person name="Balija V."/>
            <person name="McCombie W.R."/>
            <person name="Chow T."/>
            <person name="Chen H."/>
            <person name="Chung M."/>
            <person name="Chen C."/>
            <person name="Shaw J."/>
            <person name="Wu H."/>
            <person name="Hsiao K."/>
            <person name="Chao Y."/>
            <person name="Chu M."/>
            <person name="Cheng C."/>
            <person name="Hour A."/>
            <person name="Lee P."/>
            <person name="Lin S."/>
            <person name="Lin Y."/>
            <person name="Liou J."/>
            <person name="Liu S."/>
            <person name="Hsing Y."/>
            <person name="Raghuvanshi S."/>
            <person name="Mohanty A."/>
            <person name="Bharti A.K."/>
            <person name="Gaur A."/>
            <person name="Gupta V."/>
            <person name="Kumar D."/>
            <person name="Ravi V."/>
            <person name="Vij S."/>
            <person name="Kapur A."/>
            <person name="Khurana P."/>
            <person name="Khurana P."/>
            <person name="Khurana J.P."/>
            <person name="Tyagi A.K."/>
            <person name="Gaikwad K."/>
            <person name="Singh A."/>
            <person name="Dalal V."/>
            <person name="Srivastava S."/>
            <person name="Dixit A."/>
            <person name="Pal A.K."/>
            <person name="Ghazi I.A."/>
            <person name="Yadav M."/>
            <person name="Pandit A."/>
            <person name="Bhargava A."/>
            <person name="Sureshbabu K."/>
            <person name="Batra K."/>
            <person name="Sharma T.R."/>
            <person name="Mohapatra T."/>
            <person name="Singh N.K."/>
            <person name="Messing J."/>
            <person name="Nelson A.B."/>
            <person name="Fuks G."/>
            <person name="Kavchok S."/>
            <person name="Keizer G."/>
            <person name="Linton E."/>
            <person name="Llaca V."/>
            <person name="Song R."/>
            <person name="Tanyolac B."/>
            <person name="Young S."/>
            <person name="Ho-Il K."/>
            <person name="Hahn J.H."/>
            <person name="Sangsakoo G."/>
            <person name="Vanavichit A."/>
            <person name="de Mattos Luiz.A.T."/>
            <person name="Zimmer P.D."/>
            <person name="Malone G."/>
            <person name="Dellagostin O."/>
            <person name="de Oliveira A.C."/>
            <person name="Bevan M."/>
            <person name="Bancroft I."/>
            <person name="Minx P."/>
            <person name="Cordum H."/>
            <person name="Wilson R."/>
            <person name="Cheng Z."/>
            <person name="Jin W."/>
            <person name="Jiang J."/>
            <person name="Leong S.A."/>
            <person name="Iwama H."/>
            <person name="Gojobori T."/>
            <person name="Itoh T."/>
            <person name="Niimura Y."/>
            <person name="Fujii Y."/>
            <person name="Habara T."/>
            <person name="Sakai H."/>
            <person name="Sato Y."/>
            <person name="Wilson G."/>
            <person name="Kumar K."/>
            <person name="McCouch S."/>
            <person name="Juretic N."/>
            <person name="Hoen D."/>
            <person name="Wright S."/>
            <person name="Bruskiewich R."/>
            <person name="Bureau T."/>
            <person name="Miyao A."/>
            <person name="Hirochika H."/>
            <person name="Nishikawa T."/>
            <person name="Kadowaki K."/>
            <person name="Sugiura M."/>
            <person name="Burr B."/>
            <person name="Sasaki T."/>
        </authorList>
    </citation>
    <scope>NUCLEOTIDE SEQUENCE [LARGE SCALE GENOMIC DNA]</scope>
    <source>
        <strain evidence="3">cv. Nipponbare</strain>
    </source>
</reference>
<evidence type="ECO:0000313" key="3">
    <source>
        <dbReference type="Proteomes" id="UP000000763"/>
    </source>
</evidence>
<name>C7IZY2_ORYSJ</name>
<evidence type="ECO:0000313" key="2">
    <source>
        <dbReference type="EMBL" id="BAH92222.1"/>
    </source>
</evidence>
<feature type="region of interest" description="Disordered" evidence="1">
    <location>
        <begin position="1"/>
        <end position="26"/>
    </location>
</feature>
<dbReference type="AlphaFoldDB" id="C7IZY2"/>
<organism evidence="2 3">
    <name type="scientific">Oryza sativa subsp. japonica</name>
    <name type="common">Rice</name>
    <dbReference type="NCBI Taxonomy" id="39947"/>
    <lineage>
        <taxon>Eukaryota</taxon>
        <taxon>Viridiplantae</taxon>
        <taxon>Streptophyta</taxon>
        <taxon>Embryophyta</taxon>
        <taxon>Tracheophyta</taxon>
        <taxon>Spermatophyta</taxon>
        <taxon>Magnoliopsida</taxon>
        <taxon>Liliopsida</taxon>
        <taxon>Poales</taxon>
        <taxon>Poaceae</taxon>
        <taxon>BOP clade</taxon>
        <taxon>Oryzoideae</taxon>
        <taxon>Oryzeae</taxon>
        <taxon>Oryzinae</taxon>
        <taxon>Oryza</taxon>
        <taxon>Oryza sativa</taxon>
    </lineage>
</organism>
<proteinExistence type="predicted"/>
<dbReference type="KEGG" id="dosa:Os03g0558400"/>
<evidence type="ECO:0000256" key="1">
    <source>
        <dbReference type="SAM" id="MobiDB-lite"/>
    </source>
</evidence>
<protein>
    <submittedName>
        <fullName evidence="2">Os03g0558400 protein</fullName>
    </submittedName>
</protein>
<dbReference type="Proteomes" id="UP000000763">
    <property type="component" value="Chromosome 3"/>
</dbReference>
<dbReference type="EMBL" id="AP008209">
    <property type="protein sequence ID" value="BAH92222.1"/>
    <property type="molecule type" value="Genomic_DNA"/>
</dbReference>
<reference evidence="3" key="2">
    <citation type="journal article" date="2008" name="Nucleic Acids Res.">
        <title>The rice annotation project database (RAP-DB): 2008 update.</title>
        <authorList>
            <consortium name="The rice annotation project (RAP)"/>
        </authorList>
    </citation>
    <scope>GENOME REANNOTATION</scope>
    <source>
        <strain evidence="3">cv. Nipponbare</strain>
    </source>
</reference>
<sequence>GEAGGAVAQPDSPRGDGNSGANPQLRVDDGVAALQSYRGEVGVPRDRLQETR</sequence>
<feature type="non-terminal residue" evidence="2">
    <location>
        <position position="1"/>
    </location>
</feature>
<accession>C7IZY2</accession>
<gene>
    <name evidence="2" type="ordered locus">Os03g0558400</name>
</gene>